<keyword evidence="2" id="KW-0328">Glycosyltransferase</keyword>
<sequence length="118" mass="13190">MPMAPLWEMFSRDEGLFSIYVHSQPSYNGTVPPDSVFHGRRIPSQPPPLNLPPPIEWFPYSLPPPIKYSIKLAAAANRTAPLPPPAPLGPIGLSEYLKPPNVMHDMKFERTNCCGELR</sequence>
<dbReference type="InterPro" id="IPR003406">
    <property type="entry name" value="Glyco_trans_14"/>
</dbReference>
<evidence type="ECO:0000313" key="6">
    <source>
        <dbReference type="EMBL" id="KAK6154016.1"/>
    </source>
</evidence>
<evidence type="ECO:0000256" key="1">
    <source>
        <dbReference type="ARBA" id="ARBA00004606"/>
    </source>
</evidence>
<proteinExistence type="predicted"/>
<dbReference type="Proteomes" id="UP001318860">
    <property type="component" value="Unassembled WGS sequence"/>
</dbReference>
<keyword evidence="5" id="KW-0325">Glycoprotein</keyword>
<evidence type="ECO:0000256" key="5">
    <source>
        <dbReference type="ARBA" id="ARBA00023180"/>
    </source>
</evidence>
<evidence type="ECO:0000313" key="7">
    <source>
        <dbReference type="Proteomes" id="UP001318860"/>
    </source>
</evidence>
<comment type="subcellular location">
    <subcellularLocation>
        <location evidence="1">Membrane</location>
        <topology evidence="1">Single-pass type II membrane protein</topology>
    </subcellularLocation>
</comment>
<reference evidence="6 7" key="1">
    <citation type="journal article" date="2021" name="Comput. Struct. Biotechnol. J.">
        <title>De novo genome assembly of the potent medicinal plant Rehmannia glutinosa using nanopore technology.</title>
        <authorList>
            <person name="Ma L."/>
            <person name="Dong C."/>
            <person name="Song C."/>
            <person name="Wang X."/>
            <person name="Zheng X."/>
            <person name="Niu Y."/>
            <person name="Chen S."/>
            <person name="Feng W."/>
        </authorList>
    </citation>
    <scope>NUCLEOTIDE SEQUENCE [LARGE SCALE GENOMIC DNA]</scope>
    <source>
        <strain evidence="6">DH-2019</strain>
    </source>
</reference>
<keyword evidence="3" id="KW-0808">Transferase</keyword>
<dbReference type="PANTHER" id="PTHR31042">
    <property type="entry name" value="CORE-2/I-BRANCHING BETA-1,6-N-ACETYLGLUCOSAMINYLTRANSFERASE FAMILY PROTEIN-RELATED"/>
    <property type="match status" value="1"/>
</dbReference>
<name>A0ABR0X478_REHGL</name>
<evidence type="ECO:0000256" key="2">
    <source>
        <dbReference type="ARBA" id="ARBA00022676"/>
    </source>
</evidence>
<dbReference type="PANTHER" id="PTHR31042:SF111">
    <property type="entry name" value="CORE-2_I-BRANCHING BETA-1,6-N-ACETYLGLUCOSAMINYLTRANSFERASE FAMILY PROTEIN"/>
    <property type="match status" value="1"/>
</dbReference>
<evidence type="ECO:0000256" key="4">
    <source>
        <dbReference type="ARBA" id="ARBA00023136"/>
    </source>
</evidence>
<keyword evidence="7" id="KW-1185">Reference proteome</keyword>
<organism evidence="6 7">
    <name type="scientific">Rehmannia glutinosa</name>
    <name type="common">Chinese foxglove</name>
    <dbReference type="NCBI Taxonomy" id="99300"/>
    <lineage>
        <taxon>Eukaryota</taxon>
        <taxon>Viridiplantae</taxon>
        <taxon>Streptophyta</taxon>
        <taxon>Embryophyta</taxon>
        <taxon>Tracheophyta</taxon>
        <taxon>Spermatophyta</taxon>
        <taxon>Magnoliopsida</taxon>
        <taxon>eudicotyledons</taxon>
        <taxon>Gunneridae</taxon>
        <taxon>Pentapetalae</taxon>
        <taxon>asterids</taxon>
        <taxon>lamiids</taxon>
        <taxon>Lamiales</taxon>
        <taxon>Orobanchaceae</taxon>
        <taxon>Rehmannieae</taxon>
        <taxon>Rehmannia</taxon>
    </lineage>
</organism>
<dbReference type="InterPro" id="IPR044174">
    <property type="entry name" value="BC10-like"/>
</dbReference>
<accession>A0ABR0X478</accession>
<evidence type="ECO:0000256" key="3">
    <source>
        <dbReference type="ARBA" id="ARBA00022679"/>
    </source>
</evidence>
<dbReference type="EMBL" id="JABTTQ020000006">
    <property type="protein sequence ID" value="KAK6154016.1"/>
    <property type="molecule type" value="Genomic_DNA"/>
</dbReference>
<protein>
    <submittedName>
        <fullName evidence="6">Uncharacterized protein</fullName>
    </submittedName>
</protein>
<gene>
    <name evidence="6" type="ORF">DH2020_013655</name>
</gene>
<keyword evidence="4" id="KW-0472">Membrane</keyword>
<comment type="caution">
    <text evidence="6">The sequence shown here is derived from an EMBL/GenBank/DDBJ whole genome shotgun (WGS) entry which is preliminary data.</text>
</comment>
<dbReference type="Pfam" id="PF02485">
    <property type="entry name" value="Branch"/>
    <property type="match status" value="1"/>
</dbReference>